<protein>
    <recommendedName>
        <fullName evidence="2">MAGE domain-containing protein</fullName>
    </recommendedName>
</protein>
<dbReference type="GeneTree" id="ENSGT00940000164798"/>
<dbReference type="InterPro" id="IPR041899">
    <property type="entry name" value="MAGE_WH2"/>
</dbReference>
<keyword evidence="4" id="KW-1185">Reference proteome</keyword>
<dbReference type="FunFam" id="1.10.10.1200:FF:000007">
    <property type="entry name" value="Melanoma-associated antigen C2"/>
    <property type="match status" value="1"/>
</dbReference>
<dbReference type="InterPro" id="IPR037445">
    <property type="entry name" value="MAGE"/>
</dbReference>
<dbReference type="Ensembl" id="ENSOGAT00000024498.1">
    <property type="protein sequence ID" value="ENSOGAP00000016366.1"/>
    <property type="gene ID" value="ENSOGAG00000029605.1"/>
</dbReference>
<reference evidence="3" key="3">
    <citation type="submission" date="2025-09" db="UniProtKB">
        <authorList>
            <consortium name="Ensembl"/>
        </authorList>
    </citation>
    <scope>IDENTIFICATION</scope>
</reference>
<dbReference type="InterPro" id="IPR002190">
    <property type="entry name" value="MHD_dom"/>
</dbReference>
<dbReference type="GO" id="GO:0005634">
    <property type="term" value="C:nucleus"/>
    <property type="evidence" value="ECO:0007669"/>
    <property type="project" value="TreeGrafter"/>
</dbReference>
<proteinExistence type="predicted"/>
<dbReference type="PROSITE" id="PS50838">
    <property type="entry name" value="MAGE"/>
    <property type="match status" value="1"/>
</dbReference>
<accession>H0XJS6</accession>
<dbReference type="SMART" id="SM01373">
    <property type="entry name" value="MAGE"/>
    <property type="match status" value="1"/>
</dbReference>
<feature type="compositionally biased region" description="Low complexity" evidence="1">
    <location>
        <begin position="339"/>
        <end position="351"/>
    </location>
</feature>
<dbReference type="EMBL" id="AAQR03136330">
    <property type="status" value="NOT_ANNOTATED_CDS"/>
    <property type="molecule type" value="Genomic_DNA"/>
</dbReference>
<dbReference type="InterPro" id="IPR021072">
    <property type="entry name" value="MAGE_N"/>
</dbReference>
<evidence type="ECO:0000256" key="1">
    <source>
        <dbReference type="SAM" id="MobiDB-lite"/>
    </source>
</evidence>
<dbReference type="AlphaFoldDB" id="H0XJS6"/>
<evidence type="ECO:0000259" key="2">
    <source>
        <dbReference type="PROSITE" id="PS50838"/>
    </source>
</evidence>
<dbReference type="InParanoid" id="H0XJS6"/>
<reference evidence="3" key="2">
    <citation type="submission" date="2025-08" db="UniProtKB">
        <authorList>
            <consortium name="Ensembl"/>
        </authorList>
    </citation>
    <scope>IDENTIFICATION</scope>
</reference>
<dbReference type="InterPro" id="IPR041898">
    <property type="entry name" value="MAGE_WH1"/>
</dbReference>
<dbReference type="PANTHER" id="PTHR11736">
    <property type="entry name" value="MELANOMA-ASSOCIATED ANTIGEN MAGE ANTIGEN"/>
    <property type="match status" value="1"/>
</dbReference>
<evidence type="ECO:0000313" key="3">
    <source>
        <dbReference type="Ensembl" id="ENSOGAP00000016366.1"/>
    </source>
</evidence>
<evidence type="ECO:0000313" key="4">
    <source>
        <dbReference type="Proteomes" id="UP000005225"/>
    </source>
</evidence>
<dbReference type="FunFam" id="1.10.10.1210:FF:000001">
    <property type="entry name" value="melanoma-associated antigen D1"/>
    <property type="match status" value="1"/>
</dbReference>
<dbReference type="GO" id="GO:0000122">
    <property type="term" value="P:negative regulation of transcription by RNA polymerase II"/>
    <property type="evidence" value="ECO:0007669"/>
    <property type="project" value="TreeGrafter"/>
</dbReference>
<feature type="compositionally biased region" description="Polar residues" evidence="1">
    <location>
        <begin position="352"/>
        <end position="364"/>
    </location>
</feature>
<dbReference type="SMART" id="SM01392">
    <property type="entry name" value="MAGE_N"/>
    <property type="match status" value="1"/>
</dbReference>
<dbReference type="Pfam" id="PF01454">
    <property type="entry name" value="MAGE"/>
    <property type="match status" value="1"/>
</dbReference>
<dbReference type="Gene3D" id="1.10.10.1200">
    <property type="entry name" value="MAGE homology domain, winged helix WH1 motif"/>
    <property type="match status" value="1"/>
</dbReference>
<feature type="compositionally biased region" description="Low complexity" evidence="1">
    <location>
        <begin position="33"/>
        <end position="60"/>
    </location>
</feature>
<reference evidence="4" key="1">
    <citation type="submission" date="2011-03" db="EMBL/GenBank/DDBJ databases">
        <title>Version 3 of the genome sequence of Otolemur garnettii (Bushbaby).</title>
        <authorList>
            <consortium name="The Broad Institute Genome Sequencing Platform"/>
            <person name="Di Palma F."/>
            <person name="Johnson J."/>
            <person name="Lander E.S."/>
            <person name="Lindblad-Toh K."/>
            <person name="Jaffe D.B."/>
            <person name="Gnerre S."/>
            <person name="MacCallum I."/>
            <person name="Przybylski D."/>
            <person name="Ribeiro F.J."/>
            <person name="Burton J.N."/>
            <person name="Walker B.J."/>
            <person name="Sharpe T."/>
            <person name="Hall G."/>
        </authorList>
    </citation>
    <scope>NUCLEOTIDE SEQUENCE [LARGE SCALE GENOMIC DNA]</scope>
</reference>
<name>H0XJS6_OTOGA</name>
<dbReference type="HOGENOM" id="CLU_039582_1_0_1"/>
<feature type="domain" description="MAGE" evidence="2">
    <location>
        <begin position="127"/>
        <end position="327"/>
    </location>
</feature>
<sequence>MPLSPKRPRFSFELDFEAPFEFQEWDQVHIPSSEEVSSSSSSSTSSSYSSSSSSSSSSSPSILVLESSEEEEFSDKILSPPQISSSICSSSISWSISDEEPNNQNVEVCSSTLQSLIDTEYFLKDPLEGKVTDLVHFLIVKYRSKEHITKEEMLQVIAQSHSQFPVILKKASKCLQVIFGIDVEEVDLTGHSFALVNSLNLTYVEVPGVGDNPGMPKNGLLIIVLGVIFIEGNCASEESIWDFLNMMGLYAGSEHFIYGEPRKLITVDWVQENYLEYRQVLYSDPPQYEFLWGPRAHAETSKMKVLEFLARVKGSDPTSFSGWYEEALMDEQERAQAEVSSVHSDASTSSVQYWSEASSCSNEE</sequence>
<organism evidence="3 4">
    <name type="scientific">Otolemur garnettii</name>
    <name type="common">Small-eared galago</name>
    <name type="synonym">Garnett's greater bushbaby</name>
    <dbReference type="NCBI Taxonomy" id="30611"/>
    <lineage>
        <taxon>Eukaryota</taxon>
        <taxon>Metazoa</taxon>
        <taxon>Chordata</taxon>
        <taxon>Craniata</taxon>
        <taxon>Vertebrata</taxon>
        <taxon>Euteleostomi</taxon>
        <taxon>Mammalia</taxon>
        <taxon>Eutheria</taxon>
        <taxon>Euarchontoglires</taxon>
        <taxon>Primates</taxon>
        <taxon>Strepsirrhini</taxon>
        <taxon>Lorisiformes</taxon>
        <taxon>Galagidae</taxon>
        <taxon>Otolemur</taxon>
    </lineage>
</organism>
<feature type="region of interest" description="Disordered" evidence="1">
    <location>
        <begin position="335"/>
        <end position="364"/>
    </location>
</feature>
<dbReference type="STRING" id="30611.ENSOGAP00000016366"/>
<dbReference type="eggNOG" id="KOG4562">
    <property type="taxonomic scope" value="Eukaryota"/>
</dbReference>
<dbReference type="Proteomes" id="UP000005225">
    <property type="component" value="Unassembled WGS sequence"/>
</dbReference>
<dbReference type="Gene3D" id="1.10.10.1210">
    <property type="entry name" value="MAGE homology domain, winged helix WH2 motif"/>
    <property type="match status" value="1"/>
</dbReference>
<dbReference type="PANTHER" id="PTHR11736:SF84">
    <property type="entry name" value="MELANOMA-ASSOCIATED ANTIGEN C2"/>
    <property type="match status" value="1"/>
</dbReference>
<feature type="region of interest" description="Disordered" evidence="1">
    <location>
        <begin position="32"/>
        <end position="60"/>
    </location>
</feature>